<dbReference type="InterPro" id="IPR013352">
    <property type="entry name" value="Fe_hydrogenase_subset"/>
</dbReference>
<evidence type="ECO:0000259" key="6">
    <source>
        <dbReference type="PROSITE" id="PS51379"/>
    </source>
</evidence>
<dbReference type="Proteomes" id="UP000075374">
    <property type="component" value="Unassembled WGS sequence"/>
</dbReference>
<keyword evidence="7" id="KW-0560">Oxidoreductase</keyword>
<dbReference type="PATRIC" id="fig|1121305.3.peg.195"/>
<protein>
    <submittedName>
        <fullName evidence="7">NADP-reducing hydrogenase subunit HndC</fullName>
        <ecNumber evidence="7">1.12.1.3</ecNumber>
    </submittedName>
</protein>
<evidence type="ECO:0000256" key="4">
    <source>
        <dbReference type="ARBA" id="ARBA00023004"/>
    </source>
</evidence>
<keyword evidence="3" id="KW-0677">Repeat</keyword>
<dbReference type="SUPFAM" id="SSF54862">
    <property type="entry name" value="4Fe-4S ferredoxins"/>
    <property type="match status" value="1"/>
</dbReference>
<dbReference type="InterPro" id="IPR050340">
    <property type="entry name" value="Cytosolic_Fe-S_CAF"/>
</dbReference>
<proteinExistence type="predicted"/>
<dbReference type="Gene3D" id="3.30.70.20">
    <property type="match status" value="1"/>
</dbReference>
<dbReference type="InterPro" id="IPR009016">
    <property type="entry name" value="Fe_hydrogenase"/>
</dbReference>
<gene>
    <name evidence="7" type="primary">hndD_2</name>
    <name evidence="7" type="ORF">CLCOL_01960</name>
</gene>
<dbReference type="SUPFAM" id="SSF53920">
    <property type="entry name" value="Fe-only hydrogenase"/>
    <property type="match status" value="1"/>
</dbReference>
<sequence length="466" mass="51747">MHCELQKIACELGIREIKYTGEVSSYPKDDSSYAITRDPSKCILCRRCETMCSKVQTVNMLSAINRGFKTIISSPFNLPIAETNCTFCGQCVSICPTGALTEVDYTSKVWDAINSDDKIVIAQIAPAVRATIGEEFGFEAGTIVTGKLVSALRILGFDKVFDTNFAADLTIVEEATEFMHRLQNNGRLPMLTSCCPGWINFFEHDFNDLMDVPSTCKSPQQMFGTMAKTYFAEKMNINPENIVVVSIMPCLAKKYEAARPEMQTNGIKDVDIVLTTRELAKMIKESGIDFASLKDENFDSPFGESTGAGTIFGASGGVMEAVLRTVYEWITKKSIPDLEFNAVRGIHGIKESSIKINDMDINIAIANGLGNARKLLEMIRNNEANYHIIEIMACPGGCIGGGGQPYIQGNTEILKKRAEALYRDDATKSIRKSHDNPYVLKLYEEFLGEPYSKKSHNFLHTYYTKK</sequence>
<dbReference type="GO" id="GO:0008901">
    <property type="term" value="F:ferredoxin hydrogenase activity"/>
    <property type="evidence" value="ECO:0007669"/>
    <property type="project" value="InterPro"/>
</dbReference>
<dbReference type="NCBIfam" id="TIGR02512">
    <property type="entry name" value="FeFe_hydrog_A"/>
    <property type="match status" value="1"/>
</dbReference>
<evidence type="ECO:0000256" key="2">
    <source>
        <dbReference type="ARBA" id="ARBA00022723"/>
    </source>
</evidence>
<comment type="caution">
    <text evidence="7">The sequence shown here is derived from an EMBL/GenBank/DDBJ whole genome shotgun (WGS) entry which is preliminary data.</text>
</comment>
<evidence type="ECO:0000313" key="7">
    <source>
        <dbReference type="EMBL" id="KYH30252.1"/>
    </source>
</evidence>
<dbReference type="NCBIfam" id="NF040763">
    <property type="entry name" value="FeFe_hydrog_A6"/>
    <property type="match status" value="1"/>
</dbReference>
<feature type="domain" description="4Fe-4S ferredoxin-type" evidence="6">
    <location>
        <begin position="76"/>
        <end position="105"/>
    </location>
</feature>
<accession>A0A151ARN7</accession>
<evidence type="ECO:0000313" key="8">
    <source>
        <dbReference type="Proteomes" id="UP000075374"/>
    </source>
</evidence>
<dbReference type="InterPro" id="IPR036991">
    <property type="entry name" value="Fe_hydrogenase_ssu_sf"/>
</dbReference>
<dbReference type="PROSITE" id="PS00198">
    <property type="entry name" value="4FE4S_FER_1"/>
    <property type="match status" value="1"/>
</dbReference>
<dbReference type="InterPro" id="IPR017896">
    <property type="entry name" value="4Fe4S_Fe-S-bd"/>
</dbReference>
<reference evidence="7 8" key="1">
    <citation type="submission" date="2016-02" db="EMBL/GenBank/DDBJ databases">
        <title>Genome sequence of Clostridium colicanis DSM 13634.</title>
        <authorList>
            <person name="Poehlein A."/>
            <person name="Daniel R."/>
        </authorList>
    </citation>
    <scope>NUCLEOTIDE SEQUENCE [LARGE SCALE GENOMIC DNA]</scope>
    <source>
        <strain evidence="7 8">DSM 13634</strain>
    </source>
</reference>
<dbReference type="GO" id="GO:0050583">
    <property type="term" value="F:hydrogen dehydrogenase (NADP+) activity"/>
    <property type="evidence" value="ECO:0007669"/>
    <property type="project" value="UniProtKB-EC"/>
</dbReference>
<dbReference type="AlphaFoldDB" id="A0A151ARN7"/>
<evidence type="ECO:0000256" key="5">
    <source>
        <dbReference type="ARBA" id="ARBA00023014"/>
    </source>
</evidence>
<keyword evidence="1" id="KW-0004">4Fe-4S</keyword>
<feature type="domain" description="4Fe-4S ferredoxin-type" evidence="6">
    <location>
        <begin position="33"/>
        <end position="63"/>
    </location>
</feature>
<keyword evidence="5" id="KW-0411">Iron-sulfur</keyword>
<evidence type="ECO:0000256" key="3">
    <source>
        <dbReference type="ARBA" id="ARBA00022737"/>
    </source>
</evidence>
<organism evidence="7 8">
    <name type="scientific">Clostridium colicanis DSM 13634</name>
    <dbReference type="NCBI Taxonomy" id="1121305"/>
    <lineage>
        <taxon>Bacteria</taxon>
        <taxon>Bacillati</taxon>
        <taxon>Bacillota</taxon>
        <taxon>Clostridia</taxon>
        <taxon>Eubacteriales</taxon>
        <taxon>Clostridiaceae</taxon>
        <taxon>Clostridium</taxon>
    </lineage>
</organism>
<dbReference type="Gene3D" id="3.40.950.10">
    <property type="entry name" value="Fe-only Hydrogenase (Larger Subunit), Chain L, domain 3"/>
    <property type="match status" value="1"/>
</dbReference>
<dbReference type="FunFam" id="3.30.70.20:FF:000035">
    <property type="entry name" value="Iron hydrogenase 1"/>
    <property type="match status" value="1"/>
</dbReference>
<keyword evidence="4" id="KW-0408">Iron</keyword>
<dbReference type="InterPro" id="IPR049830">
    <property type="entry name" value="HndD"/>
</dbReference>
<dbReference type="PANTHER" id="PTHR11615">
    <property type="entry name" value="NITRATE, FORMATE, IRON DEHYDROGENASE"/>
    <property type="match status" value="1"/>
</dbReference>
<dbReference type="EMBL" id="LTBB01000001">
    <property type="protein sequence ID" value="KYH30252.1"/>
    <property type="molecule type" value="Genomic_DNA"/>
</dbReference>
<keyword evidence="8" id="KW-1185">Reference proteome</keyword>
<dbReference type="STRING" id="1121305.CLCOL_01960"/>
<dbReference type="Pfam" id="PF12838">
    <property type="entry name" value="Fer4_7"/>
    <property type="match status" value="1"/>
</dbReference>
<keyword evidence="2" id="KW-0479">Metal-binding</keyword>
<evidence type="ECO:0000256" key="1">
    <source>
        <dbReference type="ARBA" id="ARBA00022485"/>
    </source>
</evidence>
<name>A0A151ARN7_9CLOT</name>
<dbReference type="Pfam" id="PF02906">
    <property type="entry name" value="Fe_hyd_lg_C"/>
    <property type="match status" value="1"/>
</dbReference>
<dbReference type="Gene3D" id="3.40.50.1780">
    <property type="match status" value="1"/>
</dbReference>
<dbReference type="InterPro" id="IPR004108">
    <property type="entry name" value="Fe_hydrogenase_lsu_C"/>
</dbReference>
<dbReference type="PROSITE" id="PS51379">
    <property type="entry name" value="4FE4S_FER_2"/>
    <property type="match status" value="2"/>
</dbReference>
<dbReference type="Gene3D" id="4.10.260.20">
    <property type="entry name" value="Iron hydrogenase, small subunit"/>
    <property type="match status" value="1"/>
</dbReference>
<dbReference type="EC" id="1.12.1.3" evidence="7"/>
<dbReference type="GO" id="GO:0005506">
    <property type="term" value="F:iron ion binding"/>
    <property type="evidence" value="ECO:0007669"/>
    <property type="project" value="InterPro"/>
</dbReference>
<dbReference type="InterPro" id="IPR017900">
    <property type="entry name" value="4Fe4S_Fe_S_CS"/>
</dbReference>
<dbReference type="InterPro" id="IPR003149">
    <property type="entry name" value="Fe_hydrogenase_ssu"/>
</dbReference>
<dbReference type="SMART" id="SM00902">
    <property type="entry name" value="Fe_hyd_SSU"/>
    <property type="match status" value="1"/>
</dbReference>
<dbReference type="Pfam" id="PF02256">
    <property type="entry name" value="Fe_hyd_SSU"/>
    <property type="match status" value="1"/>
</dbReference>
<dbReference type="GO" id="GO:0051539">
    <property type="term" value="F:4 iron, 4 sulfur cluster binding"/>
    <property type="evidence" value="ECO:0007669"/>
    <property type="project" value="UniProtKB-KW"/>
</dbReference>